<dbReference type="Pfam" id="PF00005">
    <property type="entry name" value="ABC_tran"/>
    <property type="match status" value="1"/>
</dbReference>
<accession>A0A1G8Z9T0</accession>
<evidence type="ECO:0000256" key="13">
    <source>
        <dbReference type="SAM" id="Phobius"/>
    </source>
</evidence>
<name>A0A1G8Z9T0_9PROT</name>
<dbReference type="SUPFAM" id="SSF90123">
    <property type="entry name" value="ABC transporter transmembrane region"/>
    <property type="match status" value="1"/>
</dbReference>
<evidence type="ECO:0000256" key="6">
    <source>
        <dbReference type="ARBA" id="ARBA00022741"/>
    </source>
</evidence>
<evidence type="ECO:0000256" key="4">
    <source>
        <dbReference type="ARBA" id="ARBA00022692"/>
    </source>
</evidence>
<dbReference type="InterPro" id="IPR011527">
    <property type="entry name" value="ABC1_TM_dom"/>
</dbReference>
<keyword evidence="3" id="KW-1003">Cell membrane</keyword>
<keyword evidence="17" id="KW-1185">Reference proteome</keyword>
<dbReference type="Gene3D" id="1.20.1560.10">
    <property type="entry name" value="ABC transporter type 1, transmembrane domain"/>
    <property type="match status" value="1"/>
</dbReference>
<evidence type="ECO:0000256" key="7">
    <source>
        <dbReference type="ARBA" id="ARBA00022840"/>
    </source>
</evidence>
<dbReference type="PROSITE" id="PS50893">
    <property type="entry name" value="ABC_TRANSPORTER_2"/>
    <property type="match status" value="1"/>
</dbReference>
<feature type="transmembrane region" description="Helical" evidence="13">
    <location>
        <begin position="145"/>
        <end position="170"/>
    </location>
</feature>
<dbReference type="STRING" id="492660.SAMN05192566_0175"/>
<feature type="domain" description="ABC transmembrane type-1" evidence="15">
    <location>
        <begin position="21"/>
        <end position="319"/>
    </location>
</feature>
<evidence type="ECO:0000259" key="14">
    <source>
        <dbReference type="PROSITE" id="PS50893"/>
    </source>
</evidence>
<dbReference type="GO" id="GO:0031640">
    <property type="term" value="P:killing of cells of another organism"/>
    <property type="evidence" value="ECO:0007669"/>
    <property type="project" value="UniProtKB-KW"/>
</dbReference>
<keyword evidence="5" id="KW-0354">Hemolysis</keyword>
<dbReference type="EMBL" id="FNFX01000001">
    <property type="protein sequence ID" value="SDK11822.1"/>
    <property type="molecule type" value="Genomic_DNA"/>
</dbReference>
<evidence type="ECO:0000256" key="1">
    <source>
        <dbReference type="ARBA" id="ARBA00004651"/>
    </source>
</evidence>
<keyword evidence="5" id="KW-0204">Cytolysis</keyword>
<keyword evidence="8 13" id="KW-1133">Transmembrane helix</keyword>
<gene>
    <name evidence="16" type="ORF">SAMN05192566_0175</name>
</gene>
<feature type="transmembrane region" description="Helical" evidence="13">
    <location>
        <begin position="264"/>
        <end position="285"/>
    </location>
</feature>
<evidence type="ECO:0000256" key="3">
    <source>
        <dbReference type="ARBA" id="ARBA00022475"/>
    </source>
</evidence>
<feature type="transmembrane region" description="Helical" evidence="13">
    <location>
        <begin position="176"/>
        <end position="193"/>
    </location>
</feature>
<keyword evidence="7" id="KW-0067">ATP-binding</keyword>
<dbReference type="GO" id="GO:0005524">
    <property type="term" value="F:ATP binding"/>
    <property type="evidence" value="ECO:0007669"/>
    <property type="project" value="UniProtKB-KW"/>
</dbReference>
<evidence type="ECO:0000256" key="8">
    <source>
        <dbReference type="ARBA" id="ARBA00022989"/>
    </source>
</evidence>
<dbReference type="PANTHER" id="PTHR24221:SF654">
    <property type="entry name" value="ATP-BINDING CASSETTE SUB-FAMILY B MEMBER 6"/>
    <property type="match status" value="1"/>
</dbReference>
<keyword evidence="9 13" id="KW-0472">Membrane</keyword>
<evidence type="ECO:0000256" key="10">
    <source>
        <dbReference type="ARBA" id="ARBA00055355"/>
    </source>
</evidence>
<dbReference type="AlphaFoldDB" id="A0A1G8Z9T0"/>
<dbReference type="GO" id="GO:0016887">
    <property type="term" value="F:ATP hydrolysis activity"/>
    <property type="evidence" value="ECO:0007669"/>
    <property type="project" value="InterPro"/>
</dbReference>
<keyword evidence="2" id="KW-0813">Transport</keyword>
<evidence type="ECO:0000313" key="16">
    <source>
        <dbReference type="EMBL" id="SDK11822.1"/>
    </source>
</evidence>
<comment type="function">
    <text evidence="10">Involved in the export of calmodulin-sensitive adenylate cyclase-hemolysin (cyclolysin).</text>
</comment>
<protein>
    <recommendedName>
        <fullName evidence="12">Cyclolysin secretion/processing ATP-binding protein CyaB</fullName>
    </recommendedName>
</protein>
<dbReference type="SUPFAM" id="SSF52540">
    <property type="entry name" value="P-loop containing nucleoside triphosphate hydrolases"/>
    <property type="match status" value="1"/>
</dbReference>
<proteinExistence type="inferred from homology"/>
<dbReference type="InterPro" id="IPR017871">
    <property type="entry name" value="ABC_transporter-like_CS"/>
</dbReference>
<dbReference type="GO" id="GO:0034040">
    <property type="term" value="F:ATPase-coupled lipid transmembrane transporter activity"/>
    <property type="evidence" value="ECO:0007669"/>
    <property type="project" value="TreeGrafter"/>
</dbReference>
<comment type="subcellular location">
    <subcellularLocation>
        <location evidence="1">Cell membrane</location>
        <topology evidence="1">Multi-pass membrane protein</topology>
    </subcellularLocation>
</comment>
<evidence type="ECO:0000256" key="9">
    <source>
        <dbReference type="ARBA" id="ARBA00023136"/>
    </source>
</evidence>
<feature type="transmembrane region" description="Helical" evidence="13">
    <location>
        <begin position="68"/>
        <end position="88"/>
    </location>
</feature>
<dbReference type="PANTHER" id="PTHR24221">
    <property type="entry name" value="ATP-BINDING CASSETTE SUB-FAMILY B"/>
    <property type="match status" value="1"/>
</dbReference>
<dbReference type="Proteomes" id="UP000198629">
    <property type="component" value="Unassembled WGS sequence"/>
</dbReference>
<dbReference type="Gene3D" id="3.40.50.300">
    <property type="entry name" value="P-loop containing nucleotide triphosphate hydrolases"/>
    <property type="match status" value="1"/>
</dbReference>
<organism evidence="16 17">
    <name type="scientific">Methylophilus rhizosphaerae</name>
    <dbReference type="NCBI Taxonomy" id="492660"/>
    <lineage>
        <taxon>Bacteria</taxon>
        <taxon>Pseudomonadati</taxon>
        <taxon>Pseudomonadota</taxon>
        <taxon>Betaproteobacteria</taxon>
        <taxon>Nitrosomonadales</taxon>
        <taxon>Methylophilaceae</taxon>
        <taxon>Methylophilus</taxon>
    </lineage>
</organism>
<dbReference type="InterPro" id="IPR039421">
    <property type="entry name" value="Type_1_exporter"/>
</dbReference>
<dbReference type="InterPro" id="IPR036640">
    <property type="entry name" value="ABC1_TM_sf"/>
</dbReference>
<dbReference type="GO" id="GO:0005886">
    <property type="term" value="C:plasma membrane"/>
    <property type="evidence" value="ECO:0007669"/>
    <property type="project" value="UniProtKB-SubCell"/>
</dbReference>
<evidence type="ECO:0000256" key="12">
    <source>
        <dbReference type="ARBA" id="ARBA00072252"/>
    </source>
</evidence>
<dbReference type="RefSeq" id="WP_091468389.1">
    <property type="nucleotide sequence ID" value="NZ_FNFX01000001.1"/>
</dbReference>
<dbReference type="OrthoDB" id="8554730at2"/>
<keyword evidence="4 13" id="KW-0812">Transmembrane</keyword>
<dbReference type="SMART" id="SM00382">
    <property type="entry name" value="AAA"/>
    <property type="match status" value="1"/>
</dbReference>
<comment type="similarity">
    <text evidence="11">Belongs to the ABC transporter superfamily. Cyclolysin exporter (TC 3.A.1.109.2) family.</text>
</comment>
<dbReference type="InterPro" id="IPR003593">
    <property type="entry name" value="AAA+_ATPase"/>
</dbReference>
<evidence type="ECO:0000256" key="2">
    <source>
        <dbReference type="ARBA" id="ARBA00022448"/>
    </source>
</evidence>
<evidence type="ECO:0000256" key="5">
    <source>
        <dbReference type="ARBA" id="ARBA00022735"/>
    </source>
</evidence>
<evidence type="ECO:0000313" key="17">
    <source>
        <dbReference type="Proteomes" id="UP000198629"/>
    </source>
</evidence>
<dbReference type="GO" id="GO:0140359">
    <property type="term" value="F:ABC-type transporter activity"/>
    <property type="evidence" value="ECO:0007669"/>
    <property type="project" value="InterPro"/>
</dbReference>
<dbReference type="InterPro" id="IPR027417">
    <property type="entry name" value="P-loop_NTPase"/>
</dbReference>
<feature type="domain" description="ABC transporter" evidence="14">
    <location>
        <begin position="354"/>
        <end position="581"/>
    </location>
</feature>
<dbReference type="FunFam" id="3.40.50.300:FF:000299">
    <property type="entry name" value="ABC transporter ATP-binding protein/permease"/>
    <property type="match status" value="1"/>
</dbReference>
<reference evidence="17" key="1">
    <citation type="submission" date="2016-10" db="EMBL/GenBank/DDBJ databases">
        <authorList>
            <person name="Varghese N."/>
            <person name="Submissions S."/>
        </authorList>
    </citation>
    <scope>NUCLEOTIDE SEQUENCE [LARGE SCALE GENOMIC DNA]</scope>
    <source>
        <strain evidence="17">CBMB127</strain>
    </source>
</reference>
<keyword evidence="6" id="KW-0547">Nucleotide-binding</keyword>
<dbReference type="PROSITE" id="PS00211">
    <property type="entry name" value="ABC_TRANSPORTER_1"/>
    <property type="match status" value="1"/>
</dbReference>
<feature type="transmembrane region" description="Helical" evidence="13">
    <location>
        <begin position="21"/>
        <end position="48"/>
    </location>
</feature>
<evidence type="ECO:0000259" key="15">
    <source>
        <dbReference type="PROSITE" id="PS50929"/>
    </source>
</evidence>
<dbReference type="InterPro" id="IPR003439">
    <property type="entry name" value="ABC_transporter-like_ATP-bd"/>
</dbReference>
<dbReference type="PROSITE" id="PS50929">
    <property type="entry name" value="ABC_TM1F"/>
    <property type="match status" value="1"/>
</dbReference>
<evidence type="ECO:0000256" key="11">
    <source>
        <dbReference type="ARBA" id="ARBA00061173"/>
    </source>
</evidence>
<dbReference type="Pfam" id="PF00664">
    <property type="entry name" value="ABC_membrane"/>
    <property type="match status" value="1"/>
</dbReference>
<sequence length="585" mass="64858">MSSFNKFLSLLTASEKGKAKLLIVLMTFGMILETLSIGLIVPVVGLLVKQDMLNQYPAIQHLVTLLGNPSPSGLIMFVMLFLVVMYALKNLYLGYMAWQQTHFAYDVQRQLSNRLFNIYLTQPYTFHLQRNSAQLIRNITVETNLLSISINAFLLVIAESLVIIGIASLLFWFEPIGALAVVSILSIAGYGFLRLTKRKIIHWGAQRQHHDGMRIQHLQQSLGCIKDVILLNRQNHFLEQFKLHNHQSIEVTSRQISLQHMPRLGLEFFAISSLACLILVMLYQGKNLSEIVPILGLFAAAAFRLLPSANRMLQSIQTVRFAIPIVNLLHDELKLAQSLSSEQSSHVFNHSGQIKISNLSFSYPDTETLALKNIEAAIEKGTTVGLIGASGSGKSTLVDLMMGLLQPISGEISIDGHNIHQNIKSWQSKIGYVPQTIYLMDDTIRRNIAFGIDAAAINEQALADAIKAAQLNDFIENLGLGLDTIVGEHGIKLSGGQRQRIGIARALYHNPEVLILDEATSALDVKTESDVMAAIDALHGQKTIIIITHRMTTVENCDHLYELEAGSIKSVNLTHKKTITLTNGF</sequence>